<dbReference type="SUPFAM" id="SSF52540">
    <property type="entry name" value="P-loop containing nucleoside triphosphate hydrolases"/>
    <property type="match status" value="2"/>
</dbReference>
<dbReference type="Pfam" id="PF13643">
    <property type="entry name" value="DUF4145"/>
    <property type="match status" value="1"/>
</dbReference>
<dbReference type="CDD" id="cd18809">
    <property type="entry name" value="SF1_C_RecD"/>
    <property type="match status" value="1"/>
</dbReference>
<organism evidence="7 8">
    <name type="scientific">Aliivibrio finisterrensis</name>
    <dbReference type="NCBI Taxonomy" id="511998"/>
    <lineage>
        <taxon>Bacteria</taxon>
        <taxon>Pseudomonadati</taxon>
        <taxon>Pseudomonadota</taxon>
        <taxon>Gammaproteobacteria</taxon>
        <taxon>Vibrionales</taxon>
        <taxon>Vibrionaceae</taxon>
        <taxon>Aliivibrio</taxon>
    </lineage>
</organism>
<accession>A0A6N6RWD6</accession>
<dbReference type="RefSeq" id="WP_151654025.1">
    <property type="nucleotide sequence ID" value="NZ_WBVP01000003.1"/>
</dbReference>
<evidence type="ECO:0000259" key="4">
    <source>
        <dbReference type="Pfam" id="PF13538"/>
    </source>
</evidence>
<dbReference type="InterPro" id="IPR025285">
    <property type="entry name" value="DUF4145"/>
</dbReference>
<dbReference type="AlphaFoldDB" id="A0A6N6RWD6"/>
<keyword evidence="2" id="KW-0067">ATP-binding</keyword>
<dbReference type="EMBL" id="WBVP01000003">
    <property type="protein sequence ID" value="KAB2825912.1"/>
    <property type="molecule type" value="Genomic_DNA"/>
</dbReference>
<evidence type="ECO:0000256" key="2">
    <source>
        <dbReference type="ARBA" id="ARBA00022840"/>
    </source>
</evidence>
<comment type="caution">
    <text evidence="7">The sequence shown here is derived from an EMBL/GenBank/DDBJ whole genome shotgun (WGS) entry which is preliminary data.</text>
</comment>
<dbReference type="Gene3D" id="3.40.50.300">
    <property type="entry name" value="P-loop containing nucleotide triphosphate hydrolases"/>
    <property type="match status" value="2"/>
</dbReference>
<dbReference type="Pfam" id="PF13538">
    <property type="entry name" value="UvrD_C_2"/>
    <property type="match status" value="1"/>
</dbReference>
<dbReference type="Proteomes" id="UP000434870">
    <property type="component" value="Unassembled WGS sequence"/>
</dbReference>
<proteinExistence type="predicted"/>
<gene>
    <name evidence="7" type="ORF">F8B77_04285</name>
</gene>
<evidence type="ECO:0000313" key="7">
    <source>
        <dbReference type="EMBL" id="KAB2825912.1"/>
    </source>
</evidence>
<evidence type="ECO:0000256" key="1">
    <source>
        <dbReference type="ARBA" id="ARBA00022741"/>
    </source>
</evidence>
<protein>
    <submittedName>
        <fullName evidence="7">AAA family ATPase</fullName>
    </submittedName>
</protein>
<dbReference type="Pfam" id="PF22721">
    <property type="entry name" value="TBP-TOTE"/>
    <property type="match status" value="2"/>
</dbReference>
<sequence length="932" mass="105856">MKRSNFSFLGSDYSKLQTLGEQAENNVYCDPQTAAFKLRAYSELLTEYIFHHLQIEVDSSHSFLERLRTPTFIQSVPQEILSKLHAVRKQGNKAVHNEIELMTSDALWLLEECYLVGHWFIQTMQGSYVFVPTFVTPVCHDNTLENLRLDNTKLQSKVLERAATIKQTEAELEQLKEELKQRRSERLSTEAAEESIREFQRSGRDAASSIDLKMEQTRARVSIHDEFADIKLTNDQQRALNSIETFINNPQSDVFILHGYAGTGKTFITKGVVNYLTNLGMNSVLLSPTGKAAKVLSDKTNQNASTIHSAIYDFRDCYLKDEHDDRLPVAPVKQNFNSDDTVYIVDEASMIADIYSCTESVQFGSGFLLKDLVDFSQKVIGNVENNIRRKIIFIGDNAQLPPVGMKFSPALSNEYLAENYQLKVIEETLKEVVRQESESGVLDNATMLRKAIEKNVFNQLEVSSVQSDVESVESEQFIEQFMQLCNGTVAQTKQVMLIGSSNRIVAGYNKQCREHFFPGALELCAGDKIISVANHYRNDIDVTNGDFGLIRQILSGVETKWITFNKKVEGKTEKITVELAFRDVEVVFRDKLSKPKLIRAKVMEKLLYTEEPSLSADESRALNVDFLKRHPELTRKGNEEQLKAARKSDPYLNAFRVKFGYAITCHKAQGSEWEHVLVNCKSHQSPLCQDYFRWLYTAITRTSKALYVINEPKIKIGGNTTIVGENILKAPISEEVCSIGACIEELNRYGIAEKQAVLVGLLGKVKGCLDGSQIEIVNIDHYQYQERYTLKRGNSTAEVQFNYNGKNKISSMQVKSIDDLSSELEMRLGSIVGSTFFDSLITTSRDEFQFDEEFLSDFYQRVREVFTPHEIDIASIDQKPWNQRYAFSHSSEAAVVDFYYNGKQQFTKVIPMPQLSGSKALLSKIIEIWSES</sequence>
<evidence type="ECO:0000313" key="8">
    <source>
        <dbReference type="Proteomes" id="UP000434870"/>
    </source>
</evidence>
<dbReference type="PANTHER" id="PTHR43788:SF6">
    <property type="entry name" value="DNA HELICASE B"/>
    <property type="match status" value="1"/>
</dbReference>
<keyword evidence="3" id="KW-0175">Coiled coil</keyword>
<reference evidence="7 8" key="1">
    <citation type="submission" date="2019-09" db="EMBL/GenBank/DDBJ databases">
        <title>Genome of Aliivibrio finisterrensis LMG 23869 (type strain).</title>
        <authorList>
            <person name="Bowman J.P."/>
        </authorList>
    </citation>
    <scope>NUCLEOTIDE SEQUENCE [LARGE SCALE GENOMIC DNA]</scope>
    <source>
        <strain evidence="7 8">LMG 23869</strain>
    </source>
</reference>
<feature type="domain" description="DUF4145" evidence="5">
    <location>
        <begin position="27"/>
        <end position="112"/>
    </location>
</feature>
<dbReference type="InterPro" id="IPR027417">
    <property type="entry name" value="P-loop_NTPase"/>
</dbReference>
<evidence type="ECO:0000259" key="6">
    <source>
        <dbReference type="Pfam" id="PF22721"/>
    </source>
</evidence>
<feature type="coiled-coil region" evidence="3">
    <location>
        <begin position="158"/>
        <end position="192"/>
    </location>
</feature>
<dbReference type="InterPro" id="IPR027785">
    <property type="entry name" value="UvrD-like_helicase_C"/>
</dbReference>
<feature type="domain" description="TATA-binding-like protein" evidence="6">
    <location>
        <begin position="756"/>
        <end position="829"/>
    </location>
</feature>
<feature type="domain" description="UvrD-like helicase C-terminal" evidence="4">
    <location>
        <begin position="660"/>
        <end position="709"/>
    </location>
</feature>
<dbReference type="InterPro" id="IPR050534">
    <property type="entry name" value="Coronavir_polyprotein_1ab"/>
</dbReference>
<evidence type="ECO:0000256" key="3">
    <source>
        <dbReference type="SAM" id="Coils"/>
    </source>
</evidence>
<evidence type="ECO:0000259" key="5">
    <source>
        <dbReference type="Pfam" id="PF13643"/>
    </source>
</evidence>
<name>A0A6N6RWD6_9GAMM</name>
<dbReference type="GO" id="GO:0006310">
    <property type="term" value="P:DNA recombination"/>
    <property type="evidence" value="ECO:0007669"/>
    <property type="project" value="TreeGrafter"/>
</dbReference>
<dbReference type="Pfam" id="PF13245">
    <property type="entry name" value="AAA_19"/>
    <property type="match status" value="1"/>
</dbReference>
<dbReference type="GO" id="GO:0005524">
    <property type="term" value="F:ATP binding"/>
    <property type="evidence" value="ECO:0007669"/>
    <property type="project" value="UniProtKB-KW"/>
</dbReference>
<dbReference type="PANTHER" id="PTHR43788">
    <property type="entry name" value="DNA2/NAM7 HELICASE FAMILY MEMBER"/>
    <property type="match status" value="1"/>
</dbReference>
<dbReference type="InterPro" id="IPR054572">
    <property type="entry name" value="TBP-TOTE"/>
</dbReference>
<feature type="domain" description="TATA-binding-like protein" evidence="6">
    <location>
        <begin position="852"/>
        <end position="928"/>
    </location>
</feature>
<dbReference type="GO" id="GO:0017116">
    <property type="term" value="F:single-stranded DNA helicase activity"/>
    <property type="evidence" value="ECO:0007669"/>
    <property type="project" value="TreeGrafter"/>
</dbReference>
<keyword evidence="1" id="KW-0547">Nucleotide-binding</keyword>
<dbReference type="GO" id="GO:0009338">
    <property type="term" value="C:exodeoxyribonuclease V complex"/>
    <property type="evidence" value="ECO:0007669"/>
    <property type="project" value="TreeGrafter"/>
</dbReference>